<dbReference type="OrthoDB" id="9815217at2"/>
<organism evidence="9 10">
    <name type="scientific">Gottschalkia purinilytica</name>
    <name type="common">Clostridium purinilyticum</name>
    <dbReference type="NCBI Taxonomy" id="1503"/>
    <lineage>
        <taxon>Bacteria</taxon>
        <taxon>Bacillati</taxon>
        <taxon>Bacillota</taxon>
        <taxon>Tissierellia</taxon>
        <taxon>Tissierellales</taxon>
        <taxon>Gottschalkiaceae</taxon>
        <taxon>Gottschalkia</taxon>
    </lineage>
</organism>
<dbReference type="InterPro" id="IPR006665">
    <property type="entry name" value="OmpA-like"/>
</dbReference>
<dbReference type="InterPro" id="IPR025713">
    <property type="entry name" value="MotB-like_N_dom"/>
</dbReference>
<dbReference type="Pfam" id="PF13677">
    <property type="entry name" value="MotB_plug"/>
    <property type="match status" value="1"/>
</dbReference>
<keyword evidence="10" id="KW-1185">Reference proteome</keyword>
<feature type="domain" description="OmpA-like" evidence="8">
    <location>
        <begin position="113"/>
        <end position="238"/>
    </location>
</feature>
<evidence type="ECO:0000256" key="1">
    <source>
        <dbReference type="ARBA" id="ARBA00004162"/>
    </source>
</evidence>
<dbReference type="Gene3D" id="3.30.1330.60">
    <property type="entry name" value="OmpA-like domain"/>
    <property type="match status" value="1"/>
</dbReference>
<dbReference type="AlphaFoldDB" id="A0A0L0WBK4"/>
<dbReference type="Pfam" id="PF00691">
    <property type="entry name" value="OmpA"/>
    <property type="match status" value="1"/>
</dbReference>
<evidence type="ECO:0000256" key="5">
    <source>
        <dbReference type="ARBA" id="ARBA00022989"/>
    </source>
</evidence>
<keyword evidence="5" id="KW-1133">Transmembrane helix</keyword>
<keyword evidence="4" id="KW-0812">Transmembrane</keyword>
<comment type="caution">
    <text evidence="9">The sequence shown here is derived from an EMBL/GenBank/DDBJ whole genome shotgun (WGS) entry which is preliminary data.</text>
</comment>
<dbReference type="PATRIC" id="fig|1503.3.peg.2654"/>
<dbReference type="STRING" id="1503.CLPU_5c01290"/>
<keyword evidence="3" id="KW-1003">Cell membrane</keyword>
<dbReference type="CDD" id="cd07185">
    <property type="entry name" value="OmpA_C-like"/>
    <property type="match status" value="1"/>
</dbReference>
<dbReference type="PANTHER" id="PTHR30329:SF21">
    <property type="entry name" value="LIPOPROTEIN YIAD-RELATED"/>
    <property type="match status" value="1"/>
</dbReference>
<evidence type="ECO:0000256" key="3">
    <source>
        <dbReference type="ARBA" id="ARBA00022475"/>
    </source>
</evidence>
<evidence type="ECO:0000313" key="10">
    <source>
        <dbReference type="Proteomes" id="UP000037267"/>
    </source>
</evidence>
<dbReference type="Proteomes" id="UP000037267">
    <property type="component" value="Unassembled WGS sequence"/>
</dbReference>
<dbReference type="EMBL" id="LGSS01000005">
    <property type="protein sequence ID" value="KNF08822.1"/>
    <property type="molecule type" value="Genomic_DNA"/>
</dbReference>
<proteinExistence type="inferred from homology"/>
<dbReference type="GO" id="GO:0005886">
    <property type="term" value="C:plasma membrane"/>
    <property type="evidence" value="ECO:0007669"/>
    <property type="project" value="UniProtKB-SubCell"/>
</dbReference>
<sequence length="247" mass="28288">MRRKRNQEEKKNTSEWIVTYSDLVTLLLCFFVLLFSFSSIDAQKFKAIMNSFQGSTGVMPGGKSMEDTSFINKGGMTDEEVKEMENLAKLEGIVKDYSEEKGFDNKLTAKIDERGLVIRMLDNMFFDSGKAEIKPETIEVLNFVGEILRKEEFKENHIKIEGHTDSDAIVKNKNYPTNWELSATRATNVLRYLVENEQIDGNRISSAGYSYYRPVTTNDSPENKAKNRRVDLVILKSMYSETEPKAN</sequence>
<dbReference type="SUPFAM" id="SSF103088">
    <property type="entry name" value="OmpA-like"/>
    <property type="match status" value="1"/>
</dbReference>
<evidence type="ECO:0000256" key="6">
    <source>
        <dbReference type="ARBA" id="ARBA00023136"/>
    </source>
</evidence>
<dbReference type="InterPro" id="IPR036737">
    <property type="entry name" value="OmpA-like_sf"/>
</dbReference>
<evidence type="ECO:0000256" key="7">
    <source>
        <dbReference type="PROSITE-ProRule" id="PRU00473"/>
    </source>
</evidence>
<evidence type="ECO:0000256" key="4">
    <source>
        <dbReference type="ARBA" id="ARBA00022692"/>
    </source>
</evidence>
<protein>
    <submittedName>
        <fullName evidence="9">Motility protein B</fullName>
    </submittedName>
</protein>
<dbReference type="PANTHER" id="PTHR30329">
    <property type="entry name" value="STATOR ELEMENT OF FLAGELLAR MOTOR COMPLEX"/>
    <property type="match status" value="1"/>
</dbReference>
<dbReference type="RefSeq" id="WP_050354919.1">
    <property type="nucleotide sequence ID" value="NZ_LGSS01000005.1"/>
</dbReference>
<name>A0A0L0WBK4_GOTPU</name>
<evidence type="ECO:0000313" key="9">
    <source>
        <dbReference type="EMBL" id="KNF08822.1"/>
    </source>
</evidence>
<comment type="subcellular location">
    <subcellularLocation>
        <location evidence="1">Cell membrane</location>
        <topology evidence="1">Single-pass membrane protein</topology>
    </subcellularLocation>
</comment>
<dbReference type="PROSITE" id="PS51123">
    <property type="entry name" value="OMPA_2"/>
    <property type="match status" value="1"/>
</dbReference>
<reference evidence="10" key="1">
    <citation type="submission" date="2015-07" db="EMBL/GenBank/DDBJ databases">
        <title>Draft genome sequence of the purine-degrading Gottschalkia purinilyticum DSM 1384 (formerly Clostridium purinilyticum).</title>
        <authorList>
            <person name="Poehlein A."/>
            <person name="Schiel-Bengelsdorf B."/>
            <person name="Bengelsdorf F.R."/>
            <person name="Daniel R."/>
            <person name="Duerre P."/>
        </authorList>
    </citation>
    <scope>NUCLEOTIDE SEQUENCE [LARGE SCALE GENOMIC DNA]</scope>
    <source>
        <strain evidence="10">DSM 1384</strain>
    </source>
</reference>
<keyword evidence="6 7" id="KW-0472">Membrane</keyword>
<evidence type="ECO:0000256" key="2">
    <source>
        <dbReference type="ARBA" id="ARBA00008914"/>
    </source>
</evidence>
<comment type="similarity">
    <text evidence="2">Belongs to the MotB family.</text>
</comment>
<evidence type="ECO:0000259" key="8">
    <source>
        <dbReference type="PROSITE" id="PS51123"/>
    </source>
</evidence>
<gene>
    <name evidence="9" type="primary">motB</name>
    <name evidence="9" type="ORF">CLPU_5c01290</name>
</gene>
<dbReference type="InterPro" id="IPR050330">
    <property type="entry name" value="Bact_OuterMem_StrucFunc"/>
</dbReference>
<accession>A0A0L0WBK4</accession>